<evidence type="ECO:0000256" key="1">
    <source>
        <dbReference type="SAM" id="SignalP"/>
    </source>
</evidence>
<sequence>MTGKCRGLPLLLVVLGGLLSKKQRSLQDNKEGQPCVGILALSYANLPYHLKCCFPISACCPVSESLLTLSSLGYLHTLLLSGPVGSLQQFQTMSYQWPSNLSNVILWDTAFH</sequence>
<name>A0A7I8LDH2_SPIIN</name>
<feature type="chain" id="PRO_5029870465" evidence="1">
    <location>
        <begin position="21"/>
        <end position="112"/>
    </location>
</feature>
<proteinExistence type="predicted"/>
<evidence type="ECO:0000313" key="2">
    <source>
        <dbReference type="EMBL" id="CAA7407900.1"/>
    </source>
</evidence>
<feature type="signal peptide" evidence="1">
    <location>
        <begin position="1"/>
        <end position="20"/>
    </location>
</feature>
<organism evidence="2 3">
    <name type="scientific">Spirodela intermedia</name>
    <name type="common">Intermediate duckweed</name>
    <dbReference type="NCBI Taxonomy" id="51605"/>
    <lineage>
        <taxon>Eukaryota</taxon>
        <taxon>Viridiplantae</taxon>
        <taxon>Streptophyta</taxon>
        <taxon>Embryophyta</taxon>
        <taxon>Tracheophyta</taxon>
        <taxon>Spermatophyta</taxon>
        <taxon>Magnoliopsida</taxon>
        <taxon>Liliopsida</taxon>
        <taxon>Araceae</taxon>
        <taxon>Lemnoideae</taxon>
        <taxon>Spirodela</taxon>
    </lineage>
</organism>
<evidence type="ECO:0000313" key="3">
    <source>
        <dbReference type="Proteomes" id="UP000663760"/>
    </source>
</evidence>
<protein>
    <submittedName>
        <fullName evidence="2">Uncharacterized protein</fullName>
    </submittedName>
</protein>
<dbReference type="EMBL" id="LR746277">
    <property type="protein sequence ID" value="CAA7407900.1"/>
    <property type="molecule type" value="Genomic_DNA"/>
</dbReference>
<accession>A0A7I8LDH2</accession>
<dbReference type="InterPro" id="IPR027417">
    <property type="entry name" value="P-loop_NTPase"/>
</dbReference>
<dbReference type="Proteomes" id="UP000663760">
    <property type="component" value="Chromosome 14"/>
</dbReference>
<keyword evidence="3" id="KW-1185">Reference proteome</keyword>
<gene>
    <name evidence="2" type="ORF">SI8410_14018578</name>
</gene>
<dbReference type="SUPFAM" id="SSF52540">
    <property type="entry name" value="P-loop containing nucleoside triphosphate hydrolases"/>
    <property type="match status" value="1"/>
</dbReference>
<reference evidence="2" key="1">
    <citation type="submission" date="2020-02" db="EMBL/GenBank/DDBJ databases">
        <authorList>
            <person name="Scholz U."/>
            <person name="Mascher M."/>
            <person name="Fiebig A."/>
        </authorList>
    </citation>
    <scope>NUCLEOTIDE SEQUENCE</scope>
</reference>
<dbReference type="AlphaFoldDB" id="A0A7I8LDH2"/>
<keyword evidence="1" id="KW-0732">Signal</keyword>